<dbReference type="InterPro" id="IPR036249">
    <property type="entry name" value="Thioredoxin-like_sf"/>
</dbReference>
<dbReference type="SUPFAM" id="SSF52833">
    <property type="entry name" value="Thioredoxin-like"/>
    <property type="match status" value="1"/>
</dbReference>
<proteinExistence type="inferred from homology"/>
<dbReference type="InterPro" id="IPR050455">
    <property type="entry name" value="Tpx_Peroxidase_subfamily"/>
</dbReference>
<dbReference type="OrthoDB" id="9781543at2"/>
<dbReference type="InterPro" id="IPR018219">
    <property type="entry name" value="Tpx_CS"/>
</dbReference>
<dbReference type="InterPro" id="IPR013740">
    <property type="entry name" value="Redoxin"/>
</dbReference>
<dbReference type="NCBIfam" id="NF001808">
    <property type="entry name" value="PRK00522.1"/>
    <property type="match status" value="1"/>
</dbReference>
<dbReference type="EMBL" id="AMRG01000013">
    <property type="protein sequence ID" value="EKE81539.1"/>
    <property type="molecule type" value="Genomic_DNA"/>
</dbReference>
<keyword evidence="2 6" id="KW-0049">Antioxidant</keyword>
<dbReference type="PATRIC" id="fig|740709.3.peg.2161"/>
<dbReference type="HAMAP" id="MF_00269">
    <property type="entry name" value="Tpx"/>
    <property type="match status" value="1"/>
</dbReference>
<keyword evidence="10" id="KW-1185">Reference proteome</keyword>
<dbReference type="Gene3D" id="3.40.30.10">
    <property type="entry name" value="Glutaredoxin"/>
    <property type="match status" value="1"/>
</dbReference>
<evidence type="ECO:0000256" key="7">
    <source>
        <dbReference type="SAM" id="SignalP"/>
    </source>
</evidence>
<evidence type="ECO:0000256" key="5">
    <source>
        <dbReference type="ARBA" id="ARBA00023284"/>
    </source>
</evidence>
<feature type="chain" id="PRO_5003859897" description="Thiol peroxidase" evidence="7">
    <location>
        <begin position="24"/>
        <end position="197"/>
    </location>
</feature>
<organism evidence="9 10">
    <name type="scientific">Idiomarina xiamenensis 10-D-4</name>
    <dbReference type="NCBI Taxonomy" id="740709"/>
    <lineage>
        <taxon>Bacteria</taxon>
        <taxon>Pseudomonadati</taxon>
        <taxon>Pseudomonadota</taxon>
        <taxon>Gammaproteobacteria</taxon>
        <taxon>Alteromonadales</taxon>
        <taxon>Idiomarinaceae</taxon>
        <taxon>Idiomarina</taxon>
    </lineage>
</organism>
<dbReference type="GO" id="GO:0008379">
    <property type="term" value="F:thioredoxin peroxidase activity"/>
    <property type="evidence" value="ECO:0007669"/>
    <property type="project" value="UniProtKB-UniRule"/>
</dbReference>
<comment type="caution">
    <text evidence="6">Lacks conserved residue(s) required for the propagation of feature annotation.</text>
</comment>
<accession>K2KFV4</accession>
<keyword evidence="7" id="KW-0732">Signal</keyword>
<dbReference type="Proteomes" id="UP000014115">
    <property type="component" value="Unassembled WGS sequence"/>
</dbReference>
<dbReference type="PROSITE" id="PS51352">
    <property type="entry name" value="THIOREDOXIN_2"/>
    <property type="match status" value="1"/>
</dbReference>
<dbReference type="RefSeq" id="WP_008489470.1">
    <property type="nucleotide sequence ID" value="NZ_AMRG01000013.1"/>
</dbReference>
<dbReference type="eggNOG" id="COG2077">
    <property type="taxonomic scope" value="Bacteria"/>
</dbReference>
<dbReference type="InterPro" id="IPR013766">
    <property type="entry name" value="Thioredoxin_domain"/>
</dbReference>
<evidence type="ECO:0000256" key="6">
    <source>
        <dbReference type="HAMAP-Rule" id="MF_00269"/>
    </source>
</evidence>
<evidence type="ECO:0000313" key="10">
    <source>
        <dbReference type="Proteomes" id="UP000014115"/>
    </source>
</evidence>
<dbReference type="PANTHER" id="PTHR43110">
    <property type="entry name" value="THIOL PEROXIDASE"/>
    <property type="match status" value="1"/>
</dbReference>
<dbReference type="InterPro" id="IPR002065">
    <property type="entry name" value="TPX"/>
</dbReference>
<comment type="similarity">
    <text evidence="6">Belongs to the peroxiredoxin family. Tpx subfamily.</text>
</comment>
<dbReference type="CDD" id="cd03014">
    <property type="entry name" value="PRX_Atyp2cys"/>
    <property type="match status" value="1"/>
</dbReference>
<dbReference type="PROSITE" id="PS01265">
    <property type="entry name" value="TPX"/>
    <property type="match status" value="1"/>
</dbReference>
<dbReference type="Pfam" id="PF08534">
    <property type="entry name" value="Redoxin"/>
    <property type="match status" value="1"/>
</dbReference>
<evidence type="ECO:0000313" key="9">
    <source>
        <dbReference type="EMBL" id="EKE81539.1"/>
    </source>
</evidence>
<keyword evidence="5 6" id="KW-0676">Redox-active center</keyword>
<sequence>MLKSISLAATIAIGGLLSSSALAQQLPVAHQQQVTAQGKPLTLLGHAVKVGDQAPTFTVVDQSFKPVSLSDLNDKPLLISVVPSIDTGVCSIQTKHFNQAVEELPKAVTLVTISTDLPFAQKRFCGAEGIESMQVLSDAVWRSFGESYGVLIKDMGLLSRAIFVIDQQGKISYQELVPELGQEPNYDQALAALQKLL</sequence>
<feature type="domain" description="Thioredoxin" evidence="8">
    <location>
        <begin position="48"/>
        <end position="197"/>
    </location>
</feature>
<reference evidence="9 10" key="1">
    <citation type="journal article" date="2012" name="J. Bacteriol.">
        <title>Genome Sequence of Idiomarina xiamenensis Type Strain 10-D-4.</title>
        <authorList>
            <person name="Lai Q."/>
            <person name="Wang L."/>
            <person name="Wang W."/>
            <person name="Shao Z."/>
        </authorList>
    </citation>
    <scope>NUCLEOTIDE SEQUENCE [LARGE SCALE GENOMIC DNA]</scope>
    <source>
        <strain evidence="9 10">10-D-4</strain>
    </source>
</reference>
<evidence type="ECO:0000256" key="3">
    <source>
        <dbReference type="ARBA" id="ARBA00023002"/>
    </source>
</evidence>
<protein>
    <recommendedName>
        <fullName evidence="6">Thiol peroxidase</fullName>
        <shortName evidence="6">Tpx</shortName>
        <ecNumber evidence="6">1.11.1.24</ecNumber>
    </recommendedName>
    <alternativeName>
        <fullName evidence="6">Peroxiredoxin tpx</fullName>
        <shortName evidence="6">Prx</shortName>
    </alternativeName>
    <alternativeName>
        <fullName evidence="6">Thioredoxin peroxidase</fullName>
    </alternativeName>
    <alternativeName>
        <fullName evidence="6">Thioredoxin-dependent peroxiredoxin</fullName>
    </alternativeName>
</protein>
<comment type="function">
    <text evidence="6">Thiol-specific peroxidase that catalyzes the reduction of hydrogen peroxide and organic hydroperoxides to water and alcohols, respectively. Plays a role in cell protection against oxidative stress by detoxifying peroxides.</text>
</comment>
<feature type="active site" description="Cysteine sulfenic acid (-SOH) intermediate" evidence="6">
    <location>
        <position position="90"/>
    </location>
</feature>
<comment type="subunit">
    <text evidence="6">Homodimer.</text>
</comment>
<dbReference type="AlphaFoldDB" id="K2KFV4"/>
<dbReference type="EC" id="1.11.1.24" evidence="6"/>
<name>K2KFV4_9GAMM</name>
<evidence type="ECO:0000259" key="8">
    <source>
        <dbReference type="PROSITE" id="PS51352"/>
    </source>
</evidence>
<evidence type="ECO:0000256" key="1">
    <source>
        <dbReference type="ARBA" id="ARBA00022559"/>
    </source>
</evidence>
<dbReference type="PANTHER" id="PTHR43110:SF1">
    <property type="entry name" value="THIOL PEROXIDASE"/>
    <property type="match status" value="1"/>
</dbReference>
<keyword evidence="1 6" id="KW-0575">Peroxidase</keyword>
<feature type="signal peptide" evidence="7">
    <location>
        <begin position="1"/>
        <end position="23"/>
    </location>
</feature>
<dbReference type="STRING" id="740709.A10D4_10691"/>
<comment type="catalytic activity">
    <reaction evidence="6">
        <text>a hydroperoxide + [thioredoxin]-dithiol = an alcohol + [thioredoxin]-disulfide + H2O</text>
        <dbReference type="Rhea" id="RHEA:62620"/>
        <dbReference type="Rhea" id="RHEA-COMP:10698"/>
        <dbReference type="Rhea" id="RHEA-COMP:10700"/>
        <dbReference type="ChEBI" id="CHEBI:15377"/>
        <dbReference type="ChEBI" id="CHEBI:29950"/>
        <dbReference type="ChEBI" id="CHEBI:30879"/>
        <dbReference type="ChEBI" id="CHEBI:35924"/>
        <dbReference type="ChEBI" id="CHEBI:50058"/>
        <dbReference type="EC" id="1.11.1.24"/>
    </reaction>
</comment>
<keyword evidence="3 6" id="KW-0560">Oxidoreductase</keyword>
<comment type="caution">
    <text evidence="9">The sequence shown here is derived from an EMBL/GenBank/DDBJ whole genome shotgun (WGS) entry which is preliminary data.</text>
</comment>
<evidence type="ECO:0000256" key="4">
    <source>
        <dbReference type="ARBA" id="ARBA00023157"/>
    </source>
</evidence>
<gene>
    <name evidence="6" type="primary">tpx</name>
    <name evidence="9" type="ORF">A10D4_10691</name>
</gene>
<keyword evidence="4" id="KW-1015">Disulfide bond</keyword>
<evidence type="ECO:0000256" key="2">
    <source>
        <dbReference type="ARBA" id="ARBA00022862"/>
    </source>
</evidence>